<protein>
    <submittedName>
        <fullName evidence="2">Maleylpyruvate isomerase family mycothiol-dependent enzyme</fullName>
    </submittedName>
</protein>
<evidence type="ECO:0000259" key="1">
    <source>
        <dbReference type="Pfam" id="PF11716"/>
    </source>
</evidence>
<gene>
    <name evidence="2" type="ORF">GCM10009663_53480</name>
</gene>
<organism evidence="2 3">
    <name type="scientific">Kitasatospora arboriphila</name>
    <dbReference type="NCBI Taxonomy" id="258052"/>
    <lineage>
        <taxon>Bacteria</taxon>
        <taxon>Bacillati</taxon>
        <taxon>Actinomycetota</taxon>
        <taxon>Actinomycetes</taxon>
        <taxon>Kitasatosporales</taxon>
        <taxon>Streptomycetaceae</taxon>
        <taxon>Kitasatospora</taxon>
    </lineage>
</organism>
<sequence length="261" mass="27583">MTDPASAGIPPEEAAARAAESLKAVAEGTGHLLRTVADLGPDALGGPSALPGWTRGHVLAHLSRNADSLVNLLETARTGVDVPQYASPEAREQGIRDGAGRPLDEQLADLRRSSERLAAAAESLPDTAWTVPLRHRTGYVFPAYDVPWKRLMEVEYHHVDLDAGYTPAHWPESFASAELARLAARLDGAEGLPGVALTAEDTGTRARIGEPAGPELAVEGPVRALTAWLSGRSDGDGLQVHRAGVLLPDPRTVLPQLPPLN</sequence>
<accession>A0ABP4EDI0</accession>
<dbReference type="Pfam" id="PF11716">
    <property type="entry name" value="MDMPI_N"/>
    <property type="match status" value="1"/>
</dbReference>
<dbReference type="RefSeq" id="WP_344626238.1">
    <property type="nucleotide sequence ID" value="NZ_BAAALD010000062.1"/>
</dbReference>
<dbReference type="NCBIfam" id="TIGR03083">
    <property type="entry name" value="maleylpyruvate isomerase family mycothiol-dependent enzyme"/>
    <property type="match status" value="1"/>
</dbReference>
<evidence type="ECO:0000313" key="2">
    <source>
        <dbReference type="EMBL" id="GAA1104527.1"/>
    </source>
</evidence>
<keyword evidence="2" id="KW-0413">Isomerase</keyword>
<dbReference type="SUPFAM" id="SSF55718">
    <property type="entry name" value="SCP-like"/>
    <property type="match status" value="1"/>
</dbReference>
<dbReference type="InterPro" id="IPR034660">
    <property type="entry name" value="DinB/YfiT-like"/>
</dbReference>
<name>A0ABP4EDI0_9ACTN</name>
<dbReference type="InterPro" id="IPR036527">
    <property type="entry name" value="SCP2_sterol-bd_dom_sf"/>
</dbReference>
<dbReference type="GO" id="GO:0016853">
    <property type="term" value="F:isomerase activity"/>
    <property type="evidence" value="ECO:0007669"/>
    <property type="project" value="UniProtKB-KW"/>
</dbReference>
<dbReference type="InterPro" id="IPR024344">
    <property type="entry name" value="MDMPI_metal-binding"/>
</dbReference>
<dbReference type="Gene3D" id="1.20.120.450">
    <property type="entry name" value="dinb family like domain"/>
    <property type="match status" value="1"/>
</dbReference>
<dbReference type="Proteomes" id="UP001499987">
    <property type="component" value="Unassembled WGS sequence"/>
</dbReference>
<dbReference type="EMBL" id="BAAALD010000062">
    <property type="protein sequence ID" value="GAA1104527.1"/>
    <property type="molecule type" value="Genomic_DNA"/>
</dbReference>
<proteinExistence type="predicted"/>
<dbReference type="SUPFAM" id="SSF109854">
    <property type="entry name" value="DinB/YfiT-like putative metalloenzymes"/>
    <property type="match status" value="1"/>
</dbReference>
<comment type="caution">
    <text evidence="2">The sequence shown here is derived from an EMBL/GenBank/DDBJ whole genome shotgun (WGS) entry which is preliminary data.</text>
</comment>
<reference evidence="3" key="1">
    <citation type="journal article" date="2019" name="Int. J. Syst. Evol. Microbiol.">
        <title>The Global Catalogue of Microorganisms (GCM) 10K type strain sequencing project: providing services to taxonomists for standard genome sequencing and annotation.</title>
        <authorList>
            <consortium name="The Broad Institute Genomics Platform"/>
            <consortium name="The Broad Institute Genome Sequencing Center for Infectious Disease"/>
            <person name="Wu L."/>
            <person name="Ma J."/>
        </authorList>
    </citation>
    <scope>NUCLEOTIDE SEQUENCE [LARGE SCALE GENOMIC DNA]</scope>
    <source>
        <strain evidence="3">JCM 13002</strain>
    </source>
</reference>
<evidence type="ECO:0000313" key="3">
    <source>
        <dbReference type="Proteomes" id="UP001499987"/>
    </source>
</evidence>
<dbReference type="InterPro" id="IPR017517">
    <property type="entry name" value="Maleyloyr_isom"/>
</dbReference>
<feature type="domain" description="Mycothiol-dependent maleylpyruvate isomerase metal-binding" evidence="1">
    <location>
        <begin position="27"/>
        <end position="161"/>
    </location>
</feature>
<keyword evidence="3" id="KW-1185">Reference proteome</keyword>